<comment type="caution">
    <text evidence="2">The sequence shown here is derived from an EMBL/GenBank/DDBJ whole genome shotgun (WGS) entry which is preliminary data.</text>
</comment>
<dbReference type="AlphaFoldDB" id="A0A819TDT4"/>
<dbReference type="Proteomes" id="UP000663881">
    <property type="component" value="Unassembled WGS sequence"/>
</dbReference>
<evidence type="ECO:0000256" key="1">
    <source>
        <dbReference type="SAM" id="MobiDB-lite"/>
    </source>
</evidence>
<proteinExistence type="predicted"/>
<accession>A0A819TDT4</accession>
<feature type="compositionally biased region" description="Polar residues" evidence="1">
    <location>
        <begin position="108"/>
        <end position="120"/>
    </location>
</feature>
<protein>
    <submittedName>
        <fullName evidence="2">Uncharacterized protein</fullName>
    </submittedName>
</protein>
<feature type="region of interest" description="Disordered" evidence="1">
    <location>
        <begin position="100"/>
        <end position="120"/>
    </location>
</feature>
<organism evidence="2 3">
    <name type="scientific">Adineta steineri</name>
    <dbReference type="NCBI Taxonomy" id="433720"/>
    <lineage>
        <taxon>Eukaryota</taxon>
        <taxon>Metazoa</taxon>
        <taxon>Spiralia</taxon>
        <taxon>Gnathifera</taxon>
        <taxon>Rotifera</taxon>
        <taxon>Eurotatoria</taxon>
        <taxon>Bdelloidea</taxon>
        <taxon>Adinetida</taxon>
        <taxon>Adinetidae</taxon>
        <taxon>Adineta</taxon>
    </lineage>
</organism>
<evidence type="ECO:0000313" key="3">
    <source>
        <dbReference type="Proteomes" id="UP000663881"/>
    </source>
</evidence>
<reference evidence="2" key="1">
    <citation type="submission" date="2021-02" db="EMBL/GenBank/DDBJ databases">
        <authorList>
            <person name="Nowell W R."/>
        </authorList>
    </citation>
    <scope>NUCLEOTIDE SEQUENCE</scope>
</reference>
<sequence>MINCLLEIMVTGMDLSRTKKCAGNNTLCILDVDGVDAEGIRVNSVTGDVDSRLSCCHPYRCNAIGGNADDPVAKTLAAARTDADDAKIDIPDGAPLGLCGQNEKLDMQKNSPSNDANNCD</sequence>
<dbReference type="EMBL" id="CAJOAY010004601">
    <property type="protein sequence ID" value="CAF4076223.1"/>
    <property type="molecule type" value="Genomic_DNA"/>
</dbReference>
<evidence type="ECO:0000313" key="2">
    <source>
        <dbReference type="EMBL" id="CAF4076223.1"/>
    </source>
</evidence>
<name>A0A819TDT4_9BILA</name>
<gene>
    <name evidence="2" type="ORF">OKA104_LOCUS34283</name>
</gene>